<feature type="signal peptide" evidence="2">
    <location>
        <begin position="1"/>
        <end position="19"/>
    </location>
</feature>
<evidence type="ECO:0000313" key="4">
    <source>
        <dbReference type="EMBL" id="TGE06310.1"/>
    </source>
</evidence>
<feature type="transmembrane region" description="Helical" evidence="1">
    <location>
        <begin position="487"/>
        <end position="516"/>
    </location>
</feature>
<reference evidence="4 5" key="1">
    <citation type="submission" date="2019-04" db="EMBL/GenBank/DDBJ databases">
        <authorList>
            <person name="Feng G."/>
            <person name="Zhang J."/>
            <person name="Zhu H."/>
        </authorList>
    </citation>
    <scope>NUCLEOTIDE SEQUENCE [LARGE SCALE GENOMIC DNA]</scope>
    <source>
        <strain evidence="4 5">92R-1</strain>
    </source>
</reference>
<dbReference type="SUPFAM" id="SSF56601">
    <property type="entry name" value="beta-lactamase/transpeptidase-like"/>
    <property type="match status" value="1"/>
</dbReference>
<keyword evidence="1" id="KW-0812">Transmembrane</keyword>
<dbReference type="PANTHER" id="PTHR46825:SF9">
    <property type="entry name" value="BETA-LACTAMASE-RELATED DOMAIN-CONTAINING PROTEIN"/>
    <property type="match status" value="1"/>
</dbReference>
<dbReference type="Gene3D" id="3.40.710.10">
    <property type="entry name" value="DD-peptidase/beta-lactamase superfamily"/>
    <property type="match status" value="1"/>
</dbReference>
<dbReference type="PANTHER" id="PTHR46825">
    <property type="entry name" value="D-ALANYL-D-ALANINE-CARBOXYPEPTIDASE/ENDOPEPTIDASE AMPH"/>
    <property type="match status" value="1"/>
</dbReference>
<sequence length="626" mass="68586">MKKLFLLWALLCATGVAQAQRPKPAPRPVTTLPQLIDSIERIMRKEHMPGLLLTIISPDSAQRFVGGLGLADVEHKKPVTAHTLFRIGSVTKTFVAVGLMQLVEQGKLSLNDKVRKLAPEIPIDNPWEATDPVRVVHLLEHTAGFDDMHVNHVYNTTATDPPATAAVQLFREELRCRWRPGERMSYSNPGYEVAGYLLEKLSGQPYQDYLTQHLLRPLGMPEATPTLRPATNPKLAQGYSYEAGRYHRIDLLPIYAGPAGSMSASAADMARWVEFFLHDFRAPDGTALLQPASLREIETSRSTLGAKAGLTTGYGLANQLMNWKGNSAFRGHGGGIDGFISTFAYNRALGLGYAMSNNGGQSLSAIEKLVREFLLRQVPAPAVPAAAPLNAATVEPYLGHYQNAAPRNQLLGLVEYISGDKQLVQRGHLLILQPLVGAADTLVPAGALTFRRPQQVLPSAALTRDRDGQRMLIVAGSTYQQTSASWWWLRPALFGLSVILILTSAVAGLIWLIYALRRQLPRAQVLPRLLPLLAFVALVATIMAFANLGRHIAYAGNLNTTTVFLGLAPLAFAVFTLAGLLLTVRIFRRFRSRAVVWYLLLTYGALGWLAATLASFGWMGLRLWGV</sequence>
<dbReference type="Proteomes" id="UP000298337">
    <property type="component" value="Unassembled WGS sequence"/>
</dbReference>
<dbReference type="AlphaFoldDB" id="A0A4Z0P4G9"/>
<dbReference type="InterPro" id="IPR050491">
    <property type="entry name" value="AmpC-like"/>
</dbReference>
<keyword evidence="1" id="KW-1133">Transmembrane helix</keyword>
<feature type="transmembrane region" description="Helical" evidence="1">
    <location>
        <begin position="596"/>
        <end position="621"/>
    </location>
</feature>
<organism evidence="4 5">
    <name type="scientific">Hymenobacter fodinae</name>
    <dbReference type="NCBI Taxonomy" id="2510796"/>
    <lineage>
        <taxon>Bacteria</taxon>
        <taxon>Pseudomonadati</taxon>
        <taxon>Bacteroidota</taxon>
        <taxon>Cytophagia</taxon>
        <taxon>Cytophagales</taxon>
        <taxon>Hymenobacteraceae</taxon>
        <taxon>Hymenobacter</taxon>
    </lineage>
</organism>
<dbReference type="EMBL" id="SRLA01000003">
    <property type="protein sequence ID" value="TGE06310.1"/>
    <property type="molecule type" value="Genomic_DNA"/>
</dbReference>
<dbReference type="Pfam" id="PF00144">
    <property type="entry name" value="Beta-lactamase"/>
    <property type="match status" value="1"/>
</dbReference>
<feature type="transmembrane region" description="Helical" evidence="1">
    <location>
        <begin position="528"/>
        <end position="549"/>
    </location>
</feature>
<keyword evidence="1" id="KW-0472">Membrane</keyword>
<feature type="domain" description="Beta-lactamase-related" evidence="3">
    <location>
        <begin position="39"/>
        <end position="361"/>
    </location>
</feature>
<evidence type="ECO:0000313" key="5">
    <source>
        <dbReference type="Proteomes" id="UP000298337"/>
    </source>
</evidence>
<gene>
    <name evidence="4" type="ORF">EU556_15795</name>
</gene>
<evidence type="ECO:0000256" key="1">
    <source>
        <dbReference type="SAM" id="Phobius"/>
    </source>
</evidence>
<feature type="transmembrane region" description="Helical" evidence="1">
    <location>
        <begin position="561"/>
        <end position="584"/>
    </location>
</feature>
<dbReference type="RefSeq" id="WP_135435102.1">
    <property type="nucleotide sequence ID" value="NZ_SRLA01000003.1"/>
</dbReference>
<dbReference type="InterPro" id="IPR012338">
    <property type="entry name" value="Beta-lactam/transpept-like"/>
</dbReference>
<comment type="caution">
    <text evidence="4">The sequence shown here is derived from an EMBL/GenBank/DDBJ whole genome shotgun (WGS) entry which is preliminary data.</text>
</comment>
<dbReference type="OrthoDB" id="9793489at2"/>
<proteinExistence type="predicted"/>
<name>A0A4Z0P4G9_9BACT</name>
<protein>
    <recommendedName>
        <fullName evidence="3">Beta-lactamase-related domain-containing protein</fullName>
    </recommendedName>
</protein>
<keyword evidence="5" id="KW-1185">Reference proteome</keyword>
<evidence type="ECO:0000259" key="3">
    <source>
        <dbReference type="Pfam" id="PF00144"/>
    </source>
</evidence>
<dbReference type="InterPro" id="IPR001466">
    <property type="entry name" value="Beta-lactam-related"/>
</dbReference>
<accession>A0A4Z0P4G9</accession>
<evidence type="ECO:0000256" key="2">
    <source>
        <dbReference type="SAM" id="SignalP"/>
    </source>
</evidence>
<keyword evidence="2" id="KW-0732">Signal</keyword>
<feature type="chain" id="PRO_5021188611" description="Beta-lactamase-related domain-containing protein" evidence="2">
    <location>
        <begin position="20"/>
        <end position="626"/>
    </location>
</feature>